<evidence type="ECO:0000256" key="8">
    <source>
        <dbReference type="ARBA" id="ARBA00022884"/>
    </source>
</evidence>
<dbReference type="SUPFAM" id="SSF142877">
    <property type="entry name" value="EndoU-like"/>
    <property type="match status" value="1"/>
</dbReference>
<accession>A0A1D9G0X5</accession>
<keyword evidence="9" id="KW-0464">Manganese</keyword>
<dbReference type="EMBL" id="CP017708">
    <property type="protein sequence ID" value="AOY81277.1"/>
    <property type="molecule type" value="Genomic_DNA"/>
</dbReference>
<dbReference type="SUPFAM" id="SSF74853">
    <property type="entry name" value="Lamin A/C globular tail domain"/>
    <property type="match status" value="1"/>
</dbReference>
<keyword evidence="10" id="KW-0456">Lyase</keyword>
<evidence type="ECO:0000313" key="14">
    <source>
        <dbReference type="Proteomes" id="UP000176944"/>
    </source>
</evidence>
<dbReference type="CDD" id="cd21159">
    <property type="entry name" value="XendoU"/>
    <property type="match status" value="1"/>
</dbReference>
<name>A0A1D9G0X5_MOOP1</name>
<keyword evidence="8" id="KW-0694">RNA-binding</keyword>
<dbReference type="GO" id="GO:0003723">
    <property type="term" value="F:RNA binding"/>
    <property type="evidence" value="ECO:0007669"/>
    <property type="project" value="UniProtKB-KW"/>
</dbReference>
<dbReference type="InterPro" id="IPR037227">
    <property type="entry name" value="EndoU-like"/>
</dbReference>
<dbReference type="PROSITE" id="PS51959">
    <property type="entry name" value="ENDOU"/>
    <property type="match status" value="1"/>
</dbReference>
<dbReference type="InterPro" id="IPR001322">
    <property type="entry name" value="Lamin_tail_dom"/>
</dbReference>
<dbReference type="PROSITE" id="PS51841">
    <property type="entry name" value="LTD"/>
    <property type="match status" value="1"/>
</dbReference>
<comment type="similarity">
    <text evidence="2">Belongs to the ENDOU family.</text>
</comment>
<feature type="domain" description="LTD" evidence="11">
    <location>
        <begin position="338"/>
        <end position="437"/>
    </location>
</feature>
<proteinExistence type="inferred from homology"/>
<dbReference type="Pfam" id="PF09412">
    <property type="entry name" value="XendoU"/>
    <property type="match status" value="1"/>
</dbReference>
<dbReference type="AlphaFoldDB" id="A0A1D9G0X5"/>
<evidence type="ECO:0000256" key="6">
    <source>
        <dbReference type="ARBA" id="ARBA00022759"/>
    </source>
</evidence>
<evidence type="ECO:0000259" key="12">
    <source>
        <dbReference type="PROSITE" id="PS51959"/>
    </source>
</evidence>
<evidence type="ECO:0000256" key="7">
    <source>
        <dbReference type="ARBA" id="ARBA00022801"/>
    </source>
</evidence>
<dbReference type="GO" id="GO:0004521">
    <property type="term" value="F:RNA endonuclease activity"/>
    <property type="evidence" value="ECO:0007669"/>
    <property type="project" value="InterPro"/>
</dbReference>
<evidence type="ECO:0000256" key="2">
    <source>
        <dbReference type="ARBA" id="ARBA00010168"/>
    </source>
</evidence>
<evidence type="ECO:0000256" key="5">
    <source>
        <dbReference type="ARBA" id="ARBA00022723"/>
    </source>
</evidence>
<dbReference type="GO" id="GO:0016829">
    <property type="term" value="F:lyase activity"/>
    <property type="evidence" value="ECO:0007669"/>
    <property type="project" value="UniProtKB-KW"/>
</dbReference>
<dbReference type="Proteomes" id="UP000176944">
    <property type="component" value="Chromosome"/>
</dbReference>
<evidence type="ECO:0000259" key="11">
    <source>
        <dbReference type="PROSITE" id="PS51841"/>
    </source>
</evidence>
<keyword evidence="4" id="KW-0540">Nuclease</keyword>
<evidence type="ECO:0000313" key="13">
    <source>
        <dbReference type="EMBL" id="AOY81277.1"/>
    </source>
</evidence>
<dbReference type="GO" id="GO:0046872">
    <property type="term" value="F:metal ion binding"/>
    <property type="evidence" value="ECO:0007669"/>
    <property type="project" value="UniProtKB-KW"/>
</dbReference>
<protein>
    <submittedName>
        <fullName evidence="13">Lamin tail domain-containing protein</fullName>
    </submittedName>
</protein>
<evidence type="ECO:0000256" key="3">
    <source>
        <dbReference type="ARBA" id="ARBA00011245"/>
    </source>
</evidence>
<dbReference type="PANTHER" id="PTHR12439">
    <property type="entry name" value="PLACENTAL PROTEIN 11-RELATED"/>
    <property type="match status" value="1"/>
</dbReference>
<dbReference type="InterPro" id="IPR018998">
    <property type="entry name" value="EndoU_C"/>
</dbReference>
<evidence type="ECO:0000256" key="4">
    <source>
        <dbReference type="ARBA" id="ARBA00022722"/>
    </source>
</evidence>
<comment type="subunit">
    <text evidence="3">Monomer.</text>
</comment>
<feature type="domain" description="EndoU" evidence="12">
    <location>
        <begin position="1"/>
        <end position="315"/>
    </location>
</feature>
<dbReference type="Pfam" id="PF00932">
    <property type="entry name" value="LTD"/>
    <property type="match status" value="1"/>
</dbReference>
<sequence>MSETNIYQQIWESDENQFSVSTRTSSGEWEDETADILLDEQVKASGQREIDLATRPLFYKVNEDKLFDETRTYSSFIKLLDNYAIRSLDPEFTPEEEEHEQLDFISLILSTKPIQLARNYINEELGENLSEQQFRIKLQRIWFEHYTNYFKGKSTHFASGFEHVFVGEGKYNIRSGDKRETLGTISGYHSWVKFYLDEQNQRVNFLGYKYDLRGNEGPNNPNVVTLQMNQNVTDMGGNVIAKLFKKKGGFFVGPSPECEIAIATVAYYESIYGKIRDKRRITINDATYDLVLYRSTNPNGSRGEFIRSFFPIFLSKDGTKEPDMDRPVVVPVDDIIKNDGAVIIVAALPNPEGSDEGGREWVELKNVTSEAIDLTGWEMADKLGRPQLLSGILQPNEVKRFPITRLTQSDLQLSNKSGLITVRDRSSNQIATVKYSRARSGHIFQFN</sequence>
<dbReference type="PANTHER" id="PTHR12439:SF11">
    <property type="entry name" value="URIDYLATE-SPECIFIC ENDORIBONUCLEASE"/>
    <property type="match status" value="1"/>
</dbReference>
<evidence type="ECO:0000256" key="10">
    <source>
        <dbReference type="ARBA" id="ARBA00023239"/>
    </source>
</evidence>
<dbReference type="InterPro" id="IPR036415">
    <property type="entry name" value="Lamin_tail_dom_sf"/>
</dbReference>
<keyword evidence="7" id="KW-0378">Hydrolase</keyword>
<evidence type="ECO:0000256" key="1">
    <source>
        <dbReference type="ARBA" id="ARBA00001936"/>
    </source>
</evidence>
<evidence type="ECO:0000256" key="9">
    <source>
        <dbReference type="ARBA" id="ARBA00023211"/>
    </source>
</evidence>
<keyword evidence="6" id="KW-0255">Endonuclease</keyword>
<gene>
    <name evidence="13" type="ORF">BJP36_16565</name>
</gene>
<organism evidence="13 14">
    <name type="scientific">Moorena producens (strain JHB)</name>
    <dbReference type="NCBI Taxonomy" id="1454205"/>
    <lineage>
        <taxon>Bacteria</taxon>
        <taxon>Bacillati</taxon>
        <taxon>Cyanobacteriota</taxon>
        <taxon>Cyanophyceae</taxon>
        <taxon>Coleofasciculales</taxon>
        <taxon>Coleofasciculaceae</taxon>
        <taxon>Moorena</taxon>
    </lineage>
</organism>
<dbReference type="GO" id="GO:0016787">
    <property type="term" value="F:hydrolase activity"/>
    <property type="evidence" value="ECO:0007669"/>
    <property type="project" value="UniProtKB-KW"/>
</dbReference>
<reference evidence="14" key="1">
    <citation type="submission" date="2016-10" db="EMBL/GenBank/DDBJ databases">
        <title>Comparative genomics uncovers the prolific and rare metabolic potential of the cyanobacterial genus Moorea.</title>
        <authorList>
            <person name="Leao T."/>
            <person name="Castelao G."/>
            <person name="Korobeynikov A."/>
            <person name="Monroe E.A."/>
            <person name="Podell S."/>
            <person name="Glukhov E."/>
            <person name="Allen E."/>
            <person name="Gerwick W.H."/>
            <person name="Gerwick L."/>
        </authorList>
    </citation>
    <scope>NUCLEOTIDE SEQUENCE [LARGE SCALE GENOMIC DNA]</scope>
    <source>
        <strain evidence="14">JHB</strain>
    </source>
</reference>
<keyword evidence="5" id="KW-0479">Metal-binding</keyword>
<dbReference type="InterPro" id="IPR039787">
    <property type="entry name" value="ENDOU"/>
</dbReference>
<comment type="cofactor">
    <cofactor evidence="1">
        <name>Mn(2+)</name>
        <dbReference type="ChEBI" id="CHEBI:29035"/>
    </cofactor>
</comment>